<dbReference type="GO" id="GO:0004725">
    <property type="term" value="F:protein tyrosine phosphatase activity"/>
    <property type="evidence" value="ECO:0007669"/>
    <property type="project" value="InterPro"/>
</dbReference>
<dbReference type="Pfam" id="PF00102">
    <property type="entry name" value="Y_phosphatase"/>
    <property type="match status" value="1"/>
</dbReference>
<dbReference type="SUPFAM" id="SSF52799">
    <property type="entry name" value="(Phosphotyrosine protein) phosphatases II"/>
    <property type="match status" value="1"/>
</dbReference>
<sequence>MRNNGRSISLEIPASSPISLPDLKPPRLDTQKISKIAAQNLEFSPLSANSAKRAATTLELCSMLHKYHYLPAWYSETVKTVNISQIKEKINFIYKAINDIEKTRLRDEYATYSLKVGSQQENKVLNRYSDALPYDHTRVVLQTEGADYINASFLTSLDGSKKYIAAQGPVPQSFGDFWQMVWEQNTAVIVMLTKEEEQGRIKCHRYWPEEIGNSKRYHKMTKTNSICFKISHSENFTIMNGNLIVREFIVKREMLLKDDLSEAPELKRIRMIQYTAWPDHDSSDPRQVLSLIDVANEINRQAEQDYIIYTTSAEKKIGPLVVHCSAGLGRTASFCTIDSVLHLLKSGYTIYEPGELPANDLVAHTINHFRKQRCGAVQSKSQLQFCYDAIIMRVGDWYYQGVPVTWPIVDKIK</sequence>
<dbReference type="InterPro" id="IPR000242">
    <property type="entry name" value="PTP_cat"/>
</dbReference>
<dbReference type="Gene3D" id="3.90.190.10">
    <property type="entry name" value="Protein tyrosine phosphatase superfamily"/>
    <property type="match status" value="1"/>
</dbReference>
<dbReference type="PANTHER" id="PTHR19134">
    <property type="entry name" value="RECEPTOR-TYPE TYROSINE-PROTEIN PHOSPHATASE"/>
    <property type="match status" value="1"/>
</dbReference>
<accession>A0AAD5UH86</accession>
<dbReference type="PROSITE" id="PS50055">
    <property type="entry name" value="TYR_PHOSPHATASE_PTP"/>
    <property type="match status" value="1"/>
</dbReference>
<evidence type="ECO:0000259" key="2">
    <source>
        <dbReference type="PROSITE" id="PS50055"/>
    </source>
</evidence>
<feature type="domain" description="Tyrosine specific protein phosphatases" evidence="3">
    <location>
        <begin position="289"/>
        <end position="384"/>
    </location>
</feature>
<protein>
    <submittedName>
        <fullName evidence="4">Uncharacterized protein</fullName>
    </submittedName>
</protein>
<dbReference type="Proteomes" id="UP001210925">
    <property type="component" value="Unassembled WGS sequence"/>
</dbReference>
<reference evidence="4" key="1">
    <citation type="submission" date="2020-05" db="EMBL/GenBank/DDBJ databases">
        <title>Phylogenomic resolution of chytrid fungi.</title>
        <authorList>
            <person name="Stajich J.E."/>
            <person name="Amses K."/>
            <person name="Simmons R."/>
            <person name="Seto K."/>
            <person name="Myers J."/>
            <person name="Bonds A."/>
            <person name="Quandt C.A."/>
            <person name="Barry K."/>
            <person name="Liu P."/>
            <person name="Grigoriev I."/>
            <person name="Longcore J.E."/>
            <person name="James T.Y."/>
        </authorList>
    </citation>
    <scope>NUCLEOTIDE SEQUENCE</scope>
    <source>
        <strain evidence="4">PLAUS21</strain>
    </source>
</reference>
<evidence type="ECO:0000256" key="1">
    <source>
        <dbReference type="ARBA" id="ARBA00009649"/>
    </source>
</evidence>
<dbReference type="InterPro" id="IPR016130">
    <property type="entry name" value="Tyr_Pase_AS"/>
</dbReference>
<keyword evidence="5" id="KW-1185">Reference proteome</keyword>
<dbReference type="InterPro" id="IPR029021">
    <property type="entry name" value="Prot-tyrosine_phosphatase-like"/>
</dbReference>
<dbReference type="InterPro" id="IPR000387">
    <property type="entry name" value="Tyr_Pase_dom"/>
</dbReference>
<organism evidence="4 5">
    <name type="scientific">Boothiomyces macroporosus</name>
    <dbReference type="NCBI Taxonomy" id="261099"/>
    <lineage>
        <taxon>Eukaryota</taxon>
        <taxon>Fungi</taxon>
        <taxon>Fungi incertae sedis</taxon>
        <taxon>Chytridiomycota</taxon>
        <taxon>Chytridiomycota incertae sedis</taxon>
        <taxon>Chytridiomycetes</taxon>
        <taxon>Rhizophydiales</taxon>
        <taxon>Terramycetaceae</taxon>
        <taxon>Boothiomyces</taxon>
    </lineage>
</organism>
<dbReference type="AlphaFoldDB" id="A0AAD5UH86"/>
<dbReference type="CDD" id="cd18533">
    <property type="entry name" value="PTP_fungal"/>
    <property type="match status" value="1"/>
</dbReference>
<name>A0AAD5UH86_9FUNG</name>
<comment type="similarity">
    <text evidence="1">Belongs to the protein-tyrosine phosphatase family. Non-receptor class subfamily.</text>
</comment>
<gene>
    <name evidence="4" type="ORF">HK103_004382</name>
</gene>
<dbReference type="SMART" id="SM00404">
    <property type="entry name" value="PTPc_motif"/>
    <property type="match status" value="1"/>
</dbReference>
<dbReference type="InterPro" id="IPR050348">
    <property type="entry name" value="Protein-Tyr_Phosphatase"/>
</dbReference>
<evidence type="ECO:0000259" key="3">
    <source>
        <dbReference type="PROSITE" id="PS50056"/>
    </source>
</evidence>
<dbReference type="PRINTS" id="PR00700">
    <property type="entry name" value="PRTYPHPHTASE"/>
</dbReference>
<dbReference type="EMBL" id="JADGKB010000036">
    <property type="protein sequence ID" value="KAJ3257610.1"/>
    <property type="molecule type" value="Genomic_DNA"/>
</dbReference>
<dbReference type="PROSITE" id="PS50056">
    <property type="entry name" value="TYR_PHOSPHATASE_2"/>
    <property type="match status" value="1"/>
</dbReference>
<dbReference type="PANTHER" id="PTHR19134:SF449">
    <property type="entry name" value="TYROSINE-PROTEIN PHOSPHATASE 1"/>
    <property type="match status" value="1"/>
</dbReference>
<dbReference type="SMART" id="SM00194">
    <property type="entry name" value="PTPc"/>
    <property type="match status" value="1"/>
</dbReference>
<dbReference type="PROSITE" id="PS00383">
    <property type="entry name" value="TYR_PHOSPHATASE_1"/>
    <property type="match status" value="1"/>
</dbReference>
<evidence type="ECO:0000313" key="4">
    <source>
        <dbReference type="EMBL" id="KAJ3257610.1"/>
    </source>
</evidence>
<feature type="domain" description="Tyrosine-protein phosphatase" evidence="2">
    <location>
        <begin position="93"/>
        <end position="393"/>
    </location>
</feature>
<dbReference type="InterPro" id="IPR003595">
    <property type="entry name" value="Tyr_Pase_cat"/>
</dbReference>
<proteinExistence type="inferred from homology"/>
<comment type="caution">
    <text evidence="4">The sequence shown here is derived from an EMBL/GenBank/DDBJ whole genome shotgun (WGS) entry which is preliminary data.</text>
</comment>
<evidence type="ECO:0000313" key="5">
    <source>
        <dbReference type="Proteomes" id="UP001210925"/>
    </source>
</evidence>